<feature type="compositionally biased region" description="Basic and acidic residues" evidence="1">
    <location>
        <begin position="316"/>
        <end position="337"/>
    </location>
</feature>
<feature type="compositionally biased region" description="Acidic residues" evidence="1">
    <location>
        <begin position="583"/>
        <end position="601"/>
    </location>
</feature>
<feature type="region of interest" description="Disordered" evidence="1">
    <location>
        <begin position="358"/>
        <end position="652"/>
    </location>
</feature>
<feature type="compositionally biased region" description="Basic and acidic residues" evidence="1">
    <location>
        <begin position="358"/>
        <end position="380"/>
    </location>
</feature>
<feature type="compositionally biased region" description="Polar residues" evidence="1">
    <location>
        <begin position="266"/>
        <end position="280"/>
    </location>
</feature>
<feature type="compositionally biased region" description="Basic residues" evidence="1">
    <location>
        <begin position="617"/>
        <end position="626"/>
    </location>
</feature>
<feature type="compositionally biased region" description="Low complexity" evidence="1">
    <location>
        <begin position="501"/>
        <end position="517"/>
    </location>
</feature>
<protein>
    <recommendedName>
        <fullName evidence="4">Nuclear RNA binding protein</fullName>
    </recommendedName>
</protein>
<evidence type="ECO:0008006" key="4">
    <source>
        <dbReference type="Google" id="ProtNLM"/>
    </source>
</evidence>
<dbReference type="EMBL" id="KV878337">
    <property type="protein sequence ID" value="OJJ49860.1"/>
    <property type="molecule type" value="Genomic_DNA"/>
</dbReference>
<feature type="compositionally biased region" description="Basic and acidic residues" evidence="1">
    <location>
        <begin position="563"/>
        <end position="579"/>
    </location>
</feature>
<feature type="compositionally biased region" description="Basic and acidic residues" evidence="1">
    <location>
        <begin position="469"/>
        <end position="482"/>
    </location>
</feature>
<organism evidence="2 3">
    <name type="scientific">Penicilliopsis zonata CBS 506.65</name>
    <dbReference type="NCBI Taxonomy" id="1073090"/>
    <lineage>
        <taxon>Eukaryota</taxon>
        <taxon>Fungi</taxon>
        <taxon>Dikarya</taxon>
        <taxon>Ascomycota</taxon>
        <taxon>Pezizomycotina</taxon>
        <taxon>Eurotiomycetes</taxon>
        <taxon>Eurotiomycetidae</taxon>
        <taxon>Eurotiales</taxon>
        <taxon>Aspergillaceae</taxon>
        <taxon>Penicilliopsis</taxon>
    </lineage>
</organism>
<feature type="compositionally biased region" description="Low complexity" evidence="1">
    <location>
        <begin position="128"/>
        <end position="137"/>
    </location>
</feature>
<feature type="compositionally biased region" description="Basic and acidic residues" evidence="1">
    <location>
        <begin position="33"/>
        <end position="44"/>
    </location>
</feature>
<reference evidence="3" key="1">
    <citation type="journal article" date="2017" name="Genome Biol.">
        <title>Comparative genomics reveals high biological diversity and specific adaptations in the industrially and medically important fungal genus Aspergillus.</title>
        <authorList>
            <person name="de Vries R.P."/>
            <person name="Riley R."/>
            <person name="Wiebenga A."/>
            <person name="Aguilar-Osorio G."/>
            <person name="Amillis S."/>
            <person name="Uchima C.A."/>
            <person name="Anderluh G."/>
            <person name="Asadollahi M."/>
            <person name="Askin M."/>
            <person name="Barry K."/>
            <person name="Battaglia E."/>
            <person name="Bayram O."/>
            <person name="Benocci T."/>
            <person name="Braus-Stromeyer S.A."/>
            <person name="Caldana C."/>
            <person name="Canovas D."/>
            <person name="Cerqueira G.C."/>
            <person name="Chen F."/>
            <person name="Chen W."/>
            <person name="Choi C."/>
            <person name="Clum A."/>
            <person name="Dos Santos R.A."/>
            <person name="Damasio A.R."/>
            <person name="Diallinas G."/>
            <person name="Emri T."/>
            <person name="Fekete E."/>
            <person name="Flipphi M."/>
            <person name="Freyberg S."/>
            <person name="Gallo A."/>
            <person name="Gournas C."/>
            <person name="Habgood R."/>
            <person name="Hainaut M."/>
            <person name="Harispe M.L."/>
            <person name="Henrissat B."/>
            <person name="Hilden K.S."/>
            <person name="Hope R."/>
            <person name="Hossain A."/>
            <person name="Karabika E."/>
            <person name="Karaffa L."/>
            <person name="Karanyi Z."/>
            <person name="Krasevec N."/>
            <person name="Kuo A."/>
            <person name="Kusch H."/>
            <person name="LaButti K."/>
            <person name="Lagendijk E.L."/>
            <person name="Lapidus A."/>
            <person name="Levasseur A."/>
            <person name="Lindquist E."/>
            <person name="Lipzen A."/>
            <person name="Logrieco A.F."/>
            <person name="MacCabe A."/>
            <person name="Maekelae M.R."/>
            <person name="Malavazi I."/>
            <person name="Melin P."/>
            <person name="Meyer V."/>
            <person name="Mielnichuk N."/>
            <person name="Miskei M."/>
            <person name="Molnar A.P."/>
            <person name="Mule G."/>
            <person name="Ngan C.Y."/>
            <person name="Orejas M."/>
            <person name="Orosz E."/>
            <person name="Ouedraogo J.P."/>
            <person name="Overkamp K.M."/>
            <person name="Park H.-S."/>
            <person name="Perrone G."/>
            <person name="Piumi F."/>
            <person name="Punt P.J."/>
            <person name="Ram A.F."/>
            <person name="Ramon A."/>
            <person name="Rauscher S."/>
            <person name="Record E."/>
            <person name="Riano-Pachon D.M."/>
            <person name="Robert V."/>
            <person name="Roehrig J."/>
            <person name="Ruller R."/>
            <person name="Salamov A."/>
            <person name="Salih N.S."/>
            <person name="Samson R.A."/>
            <person name="Sandor E."/>
            <person name="Sanguinetti M."/>
            <person name="Schuetze T."/>
            <person name="Sepcic K."/>
            <person name="Shelest E."/>
            <person name="Sherlock G."/>
            <person name="Sophianopoulou V."/>
            <person name="Squina F.M."/>
            <person name="Sun H."/>
            <person name="Susca A."/>
            <person name="Todd R.B."/>
            <person name="Tsang A."/>
            <person name="Unkles S.E."/>
            <person name="van de Wiele N."/>
            <person name="van Rossen-Uffink D."/>
            <person name="Oliveira J.V."/>
            <person name="Vesth T.C."/>
            <person name="Visser J."/>
            <person name="Yu J.-H."/>
            <person name="Zhou M."/>
            <person name="Andersen M.R."/>
            <person name="Archer D.B."/>
            <person name="Baker S.E."/>
            <person name="Benoit I."/>
            <person name="Brakhage A.A."/>
            <person name="Braus G.H."/>
            <person name="Fischer R."/>
            <person name="Frisvad J.C."/>
            <person name="Goldman G.H."/>
            <person name="Houbraken J."/>
            <person name="Oakley B."/>
            <person name="Pocsi I."/>
            <person name="Scazzocchio C."/>
            <person name="Seiboth B."/>
            <person name="vanKuyk P.A."/>
            <person name="Wortman J."/>
            <person name="Dyer P.S."/>
            <person name="Grigoriev I.V."/>
        </authorList>
    </citation>
    <scope>NUCLEOTIDE SEQUENCE [LARGE SCALE GENOMIC DNA]</scope>
    <source>
        <strain evidence="3">CBS 506.65</strain>
    </source>
</reference>
<name>A0A1L9SRL3_9EURO</name>
<evidence type="ECO:0000313" key="3">
    <source>
        <dbReference type="Proteomes" id="UP000184188"/>
    </source>
</evidence>
<sequence length="652" mass="73228">MAEVTLDTDPLRADLQLQQTLQLTETDEPESPVTHRDEGYHDGNESWVASSESGRFDDAEEFFEEQEDVIRKQDHPHHHVPVAEYSPSAKRRRSNDWPLQEDKNEPRRRVAANNNSTSYRWSPRSGRRAASGSASAGRRSRFIEASMNDSVSEKPPSIFLRDEAQHQHQQQQRASGVFRFGKALVSAFNPFGVWSNVSDIWRGPHASPSGAGAGNPDTRNADDTLARAERAYAELKKAGYKGTIKGSYLQDHGTSSEHPPPAQWSAAHSRQSSAATETQVGGSHRRHDSGSSSIRSSLHDLRRAKSALGTLYSGRGSEESDRTGVRKQQSRKDLLRQEKLLKKVSNLEEKLERARRELRELARGEDVDMADQREIQRDNQRGQTHTYPRRFVPGALPSLPSERLLDAQAADMEISEPSTPQPMALDSPSRKRKSPEVSRKSPKQAQPHHHNNKNNNHTTPRRHKLQKHRKDDSPGSVERQHNNPDQTPSDDESHASKYLRPPRSSSSVGRASASTTALSPGNNGPTPCLRMKKGRMDLRAGSNPTRPLYMHTLSSHDLSTTLCRDEQEHENHQHDDQNHSFENNDDDEHDDDDVDDDDDDIPPVPPLPKELAGRASPVKKKKKKGKGLTMTGPKDGKENKHVDEFQWPDDIF</sequence>
<dbReference type="OrthoDB" id="5226996at2759"/>
<accession>A0A1L9SRL3</accession>
<feature type="region of interest" description="Disordered" evidence="1">
    <location>
        <begin position="21"/>
        <end position="155"/>
    </location>
</feature>
<feature type="region of interest" description="Disordered" evidence="1">
    <location>
        <begin position="199"/>
        <end position="226"/>
    </location>
</feature>
<evidence type="ECO:0000256" key="1">
    <source>
        <dbReference type="SAM" id="MobiDB-lite"/>
    </source>
</evidence>
<dbReference type="AlphaFoldDB" id="A0A1L9SRL3"/>
<dbReference type="VEuPathDB" id="FungiDB:ASPZODRAFT_139213"/>
<feature type="compositionally biased region" description="Basic and acidic residues" evidence="1">
    <location>
        <begin position="634"/>
        <end position="644"/>
    </location>
</feature>
<dbReference type="RefSeq" id="XP_022584370.1">
    <property type="nucleotide sequence ID" value="XM_022724532.1"/>
</dbReference>
<dbReference type="STRING" id="1073090.A0A1L9SRL3"/>
<dbReference type="Proteomes" id="UP000184188">
    <property type="component" value="Unassembled WGS sequence"/>
</dbReference>
<evidence type="ECO:0000313" key="2">
    <source>
        <dbReference type="EMBL" id="OJJ49860.1"/>
    </source>
</evidence>
<feature type="compositionally biased region" description="Polar residues" evidence="1">
    <location>
        <begin position="552"/>
        <end position="562"/>
    </location>
</feature>
<gene>
    <name evidence="2" type="ORF">ASPZODRAFT_139213</name>
</gene>
<proteinExistence type="predicted"/>
<dbReference type="GeneID" id="34610997"/>
<feature type="compositionally biased region" description="Basic residues" evidence="1">
    <location>
        <begin position="440"/>
        <end position="452"/>
    </location>
</feature>
<feature type="compositionally biased region" description="Acidic residues" evidence="1">
    <location>
        <begin position="58"/>
        <end position="67"/>
    </location>
</feature>
<feature type="region of interest" description="Disordered" evidence="1">
    <location>
        <begin position="245"/>
        <end position="337"/>
    </location>
</feature>
<keyword evidence="3" id="KW-1185">Reference proteome</keyword>
<feature type="compositionally biased region" description="Basic residues" evidence="1">
    <location>
        <begin position="459"/>
        <end position="468"/>
    </location>
</feature>